<dbReference type="Proteomes" id="UP000029921">
    <property type="component" value="Unassembled WGS sequence"/>
</dbReference>
<comment type="caution">
    <text evidence="1">The sequence shown here is derived from an EMBL/GenBank/DDBJ whole genome shotgun (WGS) entry which is preliminary data.</text>
</comment>
<accession>A0A4U8SW86</accession>
<evidence type="ECO:0000313" key="1">
    <source>
        <dbReference type="EMBL" id="TLD91199.1"/>
    </source>
</evidence>
<dbReference type="RefSeq" id="WP_052086462.1">
    <property type="nucleotide sequence ID" value="NZ_JRPE02000020.1"/>
</dbReference>
<keyword evidence="2" id="KW-1185">Reference proteome</keyword>
<evidence type="ECO:0000313" key="2">
    <source>
        <dbReference type="Proteomes" id="UP000029921"/>
    </source>
</evidence>
<sequence>MAIKNKNEIEIFYKTHNLSKQEVAKHFNIPYRTLAYWIKKENWKQGQALLIDEIHTPQVIKNTNRVLNIAEDRIKDQIKTNLGECAFNVDSMILNNLLQSSTDEILLKTMSVNFIQKNIALCAILAKDHLLRLAHNDNGDPKNSPIFIACAEKVAKIFADMKTQIYGKDTTLLQDQSVVEYEKLTLQELNALIEQEQAQGELK</sequence>
<protein>
    <submittedName>
        <fullName evidence="1">Helix-turn-helix domain-containing protein</fullName>
    </submittedName>
</protein>
<reference evidence="1 2" key="1">
    <citation type="journal article" date="2014" name="Genome Announc.">
        <title>Draft genome sequences of eight enterohepatic helicobacter species isolated from both laboratory and wild rodents.</title>
        <authorList>
            <person name="Sheh A."/>
            <person name="Shen Z."/>
            <person name="Fox J.G."/>
        </authorList>
    </citation>
    <scope>NUCLEOTIDE SEQUENCE [LARGE SCALE GENOMIC DNA]</scope>
    <source>
        <strain evidence="1 2">MIT 96-1001</strain>
    </source>
</reference>
<dbReference type="EMBL" id="JRPE02000020">
    <property type="protein sequence ID" value="TLD91199.1"/>
    <property type="molecule type" value="Genomic_DNA"/>
</dbReference>
<name>A0A4U8SW86_9HELI</name>
<dbReference type="AlphaFoldDB" id="A0A4U8SW86"/>
<gene>
    <name evidence="1" type="ORF">LS74_009750</name>
</gene>
<proteinExistence type="predicted"/>
<organism evidence="1 2">
    <name type="scientific">Helicobacter magdeburgensis</name>
    <dbReference type="NCBI Taxonomy" id="471858"/>
    <lineage>
        <taxon>Bacteria</taxon>
        <taxon>Pseudomonadati</taxon>
        <taxon>Campylobacterota</taxon>
        <taxon>Epsilonproteobacteria</taxon>
        <taxon>Campylobacterales</taxon>
        <taxon>Helicobacteraceae</taxon>
        <taxon>Helicobacter</taxon>
    </lineage>
</organism>